<evidence type="ECO:0000259" key="2">
    <source>
        <dbReference type="Pfam" id="PF16694"/>
    </source>
</evidence>
<feature type="signal peptide" evidence="1">
    <location>
        <begin position="1"/>
        <end position="20"/>
    </location>
</feature>
<dbReference type="AlphaFoldDB" id="A0A934I8T0"/>
<dbReference type="Pfam" id="PF16694">
    <property type="entry name" value="Cytochrome_P460"/>
    <property type="match status" value="1"/>
</dbReference>
<protein>
    <submittedName>
        <fullName evidence="3">Cytochrome P460 family protein</fullName>
    </submittedName>
</protein>
<comment type="caution">
    <text evidence="3">The sequence shown here is derived from an EMBL/GenBank/DDBJ whole genome shotgun (WGS) entry which is preliminary data.</text>
</comment>
<reference evidence="3" key="1">
    <citation type="submission" date="2020-12" db="EMBL/GenBank/DDBJ databases">
        <title>Bacterial taxonomy.</title>
        <authorList>
            <person name="Pan X."/>
        </authorList>
    </citation>
    <scope>NUCLEOTIDE SEQUENCE</scope>
    <source>
        <strain evidence="3">KCTC 52957</strain>
    </source>
</reference>
<dbReference type="RefSeq" id="WP_198914363.1">
    <property type="nucleotide sequence ID" value="NZ_JAEKPD010000001.1"/>
</dbReference>
<dbReference type="InterPro" id="IPR038142">
    <property type="entry name" value="Cytochrome_P460_sp"/>
</dbReference>
<name>A0A934I8T0_9RHOB</name>
<proteinExistence type="predicted"/>
<accession>A0A934I8T0</accession>
<keyword evidence="1" id="KW-0732">Signal</keyword>
<evidence type="ECO:0000256" key="1">
    <source>
        <dbReference type="SAM" id="SignalP"/>
    </source>
</evidence>
<sequence>MMKRILLGSGAALLATAALAQDMAPFGGDEDQAYAAEIWSAMVEMNLAGDSTIMAFPYEGVDPHGAMLETFYTGATVGDHTGVLVVKRNYAPSAGGVDGVLGSPDAHLAAVTVMFQREDGYDPDTQNWFYAKYLPDGMLDQNPAGAMLAGLVGKGADAGCIACHQGAGGDDYLFTTDADLSALAN</sequence>
<organism evidence="3 4">
    <name type="scientific">Palleronia pontilimi</name>
    <dbReference type="NCBI Taxonomy" id="1964209"/>
    <lineage>
        <taxon>Bacteria</taxon>
        <taxon>Pseudomonadati</taxon>
        <taxon>Pseudomonadota</taxon>
        <taxon>Alphaproteobacteria</taxon>
        <taxon>Rhodobacterales</taxon>
        <taxon>Roseobacteraceae</taxon>
        <taxon>Palleronia</taxon>
    </lineage>
</organism>
<evidence type="ECO:0000313" key="4">
    <source>
        <dbReference type="Proteomes" id="UP000642488"/>
    </source>
</evidence>
<dbReference type="InterPro" id="IPR032033">
    <property type="entry name" value="Cytochrome_P460"/>
</dbReference>
<gene>
    <name evidence="3" type="ORF">ILP92_00255</name>
</gene>
<dbReference type="Gene3D" id="3.50.70.20">
    <property type="entry name" value="Cytochrome P460"/>
    <property type="match status" value="1"/>
</dbReference>
<dbReference type="Proteomes" id="UP000642488">
    <property type="component" value="Unassembled WGS sequence"/>
</dbReference>
<evidence type="ECO:0000313" key="3">
    <source>
        <dbReference type="EMBL" id="MBJ3761181.1"/>
    </source>
</evidence>
<dbReference type="EMBL" id="JAEKPD010000001">
    <property type="protein sequence ID" value="MBJ3761181.1"/>
    <property type="molecule type" value="Genomic_DNA"/>
</dbReference>
<dbReference type="CDD" id="cd20716">
    <property type="entry name" value="cyt_P460_fam"/>
    <property type="match status" value="1"/>
</dbReference>
<feature type="chain" id="PRO_5037772234" evidence="1">
    <location>
        <begin position="21"/>
        <end position="185"/>
    </location>
</feature>
<feature type="domain" description="Cytochrome P460" evidence="2">
    <location>
        <begin position="82"/>
        <end position="175"/>
    </location>
</feature>
<keyword evidence="4" id="KW-1185">Reference proteome</keyword>